<dbReference type="OrthoDB" id="249612at2759"/>
<dbReference type="PANTHER" id="PTHR21443:SF0">
    <property type="entry name" value="CONSERVED OLIGOMERIC GOLGI COMPLEX SUBUNIT 7"/>
    <property type="match status" value="1"/>
</dbReference>
<dbReference type="InterPro" id="IPR019335">
    <property type="entry name" value="COG7"/>
</dbReference>
<keyword evidence="6" id="KW-0333">Golgi apparatus</keyword>
<evidence type="ECO:0000256" key="7">
    <source>
        <dbReference type="ARBA" id="ARBA00023136"/>
    </source>
</evidence>
<reference evidence="10 11" key="1">
    <citation type="journal article" date="2014" name="PLoS Genet.">
        <title>Analysis of the Phlebiopsis gigantea genome, transcriptome and secretome provides insight into its pioneer colonization strategies of wood.</title>
        <authorList>
            <person name="Hori C."/>
            <person name="Ishida T."/>
            <person name="Igarashi K."/>
            <person name="Samejima M."/>
            <person name="Suzuki H."/>
            <person name="Master E."/>
            <person name="Ferreira P."/>
            <person name="Ruiz-Duenas F.J."/>
            <person name="Held B."/>
            <person name="Canessa P."/>
            <person name="Larrondo L.F."/>
            <person name="Schmoll M."/>
            <person name="Druzhinina I.S."/>
            <person name="Kubicek C.P."/>
            <person name="Gaskell J.A."/>
            <person name="Kersten P."/>
            <person name="St John F."/>
            <person name="Glasner J."/>
            <person name="Sabat G."/>
            <person name="Splinter BonDurant S."/>
            <person name="Syed K."/>
            <person name="Yadav J."/>
            <person name="Mgbeahuruike A.C."/>
            <person name="Kovalchuk A."/>
            <person name="Asiegbu F.O."/>
            <person name="Lackner G."/>
            <person name="Hoffmeister D."/>
            <person name="Rencoret J."/>
            <person name="Gutierrez A."/>
            <person name="Sun H."/>
            <person name="Lindquist E."/>
            <person name="Barry K."/>
            <person name="Riley R."/>
            <person name="Grigoriev I.V."/>
            <person name="Henrissat B."/>
            <person name="Kues U."/>
            <person name="Berka R.M."/>
            <person name="Martinez A.T."/>
            <person name="Covert S.F."/>
            <person name="Blanchette R.A."/>
            <person name="Cullen D."/>
        </authorList>
    </citation>
    <scope>NUCLEOTIDE SEQUENCE [LARGE SCALE GENOMIC DNA]</scope>
    <source>
        <strain evidence="10 11">11061_1 CR5-6</strain>
    </source>
</reference>
<dbReference type="GO" id="GO:0017119">
    <property type="term" value="C:Golgi transport complex"/>
    <property type="evidence" value="ECO:0007669"/>
    <property type="project" value="InterPro"/>
</dbReference>
<keyword evidence="5" id="KW-0653">Protein transport</keyword>
<gene>
    <name evidence="10" type="ORF">PHLGIDRAFT_11764</name>
</gene>
<keyword evidence="11" id="KW-1185">Reference proteome</keyword>
<organism evidence="10 11">
    <name type="scientific">Phlebiopsis gigantea (strain 11061_1 CR5-6)</name>
    <name type="common">White-rot fungus</name>
    <name type="synonym">Peniophora gigantea</name>
    <dbReference type="NCBI Taxonomy" id="745531"/>
    <lineage>
        <taxon>Eukaryota</taxon>
        <taxon>Fungi</taxon>
        <taxon>Dikarya</taxon>
        <taxon>Basidiomycota</taxon>
        <taxon>Agaricomycotina</taxon>
        <taxon>Agaricomycetes</taxon>
        <taxon>Polyporales</taxon>
        <taxon>Phanerochaetaceae</taxon>
        <taxon>Phlebiopsis</taxon>
    </lineage>
</organism>
<dbReference type="GO" id="GO:0007030">
    <property type="term" value="P:Golgi organization"/>
    <property type="evidence" value="ECO:0007669"/>
    <property type="project" value="TreeGrafter"/>
</dbReference>
<dbReference type="GO" id="GO:0006886">
    <property type="term" value="P:intracellular protein transport"/>
    <property type="evidence" value="ECO:0007669"/>
    <property type="project" value="InterPro"/>
</dbReference>
<feature type="region of interest" description="Disordered" evidence="9">
    <location>
        <begin position="464"/>
        <end position="505"/>
    </location>
</feature>
<accession>A0A0C3NWM1</accession>
<sequence>MATSRVIPPADTRKAHVPVISATCAHGFLCTSDCMTNVSYMYFSATHSTPGGATSGIPFTTCHSLQSIRGSDAIEGVDNFGEVGVTRSMEAIEEVEDSTIVDTLPLTSADLLDSLESHEDVVSWINDVLDVDDTLPVRTTAQSLALGDLDRRVTQLVGSLELASEDTSTQVERMIDDISRGASRLTYDLHFMREGALSLQALLHNVETKSEASLSADTNAALDRLHFLDTVKHNMEAAREVLREAESWSTLESDVISLLGEQNYERAAERLSEANKSMVVFQNTPEYESRRTLMVSLQNQLEAALSSALVAAVNSQDVAVCRNYFSIFCNIQRESEFRNYYYGSRKTTVLETWQNANLSDCGRDGEAGQGQQTFAQFLPSFYSTFLNVLSTERASISAIFPNPQATLSTLITSTLSSLQPSFAERLSAVASHHGAGALPQLIAAYQATQEFALATDRILEKIGYSSQAPSTEPEGPQSRSHLRRRSSARMSISRRMGPHRASISGLPMAAQGDASISSWDQELFEPFLDFQNDYGSWERRFLDDTLQVIMDEEIKPNTDRSRLLREQSVDVFSTADEAIARCTTFTHGYASVGLVEALDHMFQTFTKTSKAEITTAQTSLTTVFSTSGDLSDLDYTPKDWADIQALLHALEAVRELHERTLKFEGKLRGVLVQTSQSFRLARANPAGLHVVGTTRGALQLLAQSMLNSMGLHELLERVDPDPQGLPRGDPFLTTPPASESSSRRPSQSFFPSGSVQQTPPLLVGAWEAISDFAKACQLALQDTILSPLRKRLATYPALAAWAAAADAKGKRGGSAMSDVHIPTFSLSPSETMQRVAEGLLNLPRLFEVYADDDALAFSLETLPSLDPAMLAALAGAPAAATSPEPPHRRTASLSRLRRLASDLGYLASIVVALGIESPALERWKACVELDDAAGRERLREDGASDEVLAAVARLRGWGSA</sequence>
<evidence type="ECO:0000256" key="3">
    <source>
        <dbReference type="ARBA" id="ARBA00020984"/>
    </source>
</evidence>
<comment type="subcellular location">
    <subcellularLocation>
        <location evidence="1">Golgi apparatus membrane</location>
        <topology evidence="1">Peripheral membrane protein</topology>
    </subcellularLocation>
</comment>
<evidence type="ECO:0000256" key="1">
    <source>
        <dbReference type="ARBA" id="ARBA00004395"/>
    </source>
</evidence>
<evidence type="ECO:0000256" key="8">
    <source>
        <dbReference type="ARBA" id="ARBA00031345"/>
    </source>
</evidence>
<feature type="region of interest" description="Disordered" evidence="9">
    <location>
        <begin position="718"/>
        <end position="755"/>
    </location>
</feature>
<comment type="similarity">
    <text evidence="2">Belongs to the COG7 family.</text>
</comment>
<feature type="compositionally biased region" description="Low complexity" evidence="9">
    <location>
        <begin position="735"/>
        <end position="754"/>
    </location>
</feature>
<dbReference type="HOGENOM" id="CLU_006044_0_0_1"/>
<dbReference type="AlphaFoldDB" id="A0A0C3NWM1"/>
<dbReference type="EMBL" id="KN840462">
    <property type="protein sequence ID" value="KIP09784.1"/>
    <property type="molecule type" value="Genomic_DNA"/>
</dbReference>
<name>A0A0C3NWM1_PHLG1</name>
<dbReference type="PANTHER" id="PTHR21443">
    <property type="entry name" value="CONSERVED OLIGOMERIC GOLGI COMPLEX COMPONENT 7"/>
    <property type="match status" value="1"/>
</dbReference>
<dbReference type="STRING" id="745531.A0A0C3NWM1"/>
<dbReference type="Pfam" id="PF10191">
    <property type="entry name" value="COG7"/>
    <property type="match status" value="2"/>
</dbReference>
<dbReference type="GO" id="GO:0000139">
    <property type="term" value="C:Golgi membrane"/>
    <property type="evidence" value="ECO:0007669"/>
    <property type="project" value="UniProtKB-SubCell"/>
</dbReference>
<evidence type="ECO:0000256" key="9">
    <source>
        <dbReference type="SAM" id="MobiDB-lite"/>
    </source>
</evidence>
<dbReference type="GO" id="GO:0006890">
    <property type="term" value="P:retrograde vesicle-mediated transport, Golgi to endoplasmic reticulum"/>
    <property type="evidence" value="ECO:0007669"/>
    <property type="project" value="TreeGrafter"/>
</dbReference>
<evidence type="ECO:0000313" key="10">
    <source>
        <dbReference type="EMBL" id="KIP09784.1"/>
    </source>
</evidence>
<evidence type="ECO:0000256" key="5">
    <source>
        <dbReference type="ARBA" id="ARBA00022927"/>
    </source>
</evidence>
<keyword evidence="7" id="KW-0472">Membrane</keyword>
<evidence type="ECO:0000256" key="2">
    <source>
        <dbReference type="ARBA" id="ARBA00005831"/>
    </source>
</evidence>
<evidence type="ECO:0000313" key="11">
    <source>
        <dbReference type="Proteomes" id="UP000053257"/>
    </source>
</evidence>
<evidence type="ECO:0000256" key="6">
    <source>
        <dbReference type="ARBA" id="ARBA00023034"/>
    </source>
</evidence>
<proteinExistence type="inferred from homology"/>
<keyword evidence="4" id="KW-0813">Transport</keyword>
<dbReference type="Proteomes" id="UP000053257">
    <property type="component" value="Unassembled WGS sequence"/>
</dbReference>
<protein>
    <recommendedName>
        <fullName evidence="3">Conserved oligomeric Golgi complex subunit 7</fullName>
    </recommendedName>
    <alternativeName>
        <fullName evidence="8">Component of oligomeric Golgi complex 7</fullName>
    </alternativeName>
</protein>
<evidence type="ECO:0000256" key="4">
    <source>
        <dbReference type="ARBA" id="ARBA00022448"/>
    </source>
</evidence>